<dbReference type="SUPFAM" id="SSF56801">
    <property type="entry name" value="Acetyl-CoA synthetase-like"/>
    <property type="match status" value="1"/>
</dbReference>
<dbReference type="Proteomes" id="UP001253595">
    <property type="component" value="Unassembled WGS sequence"/>
</dbReference>
<organism evidence="2 3">
    <name type="scientific">Cellvibrio fibrivorans</name>
    <dbReference type="NCBI Taxonomy" id="126350"/>
    <lineage>
        <taxon>Bacteria</taxon>
        <taxon>Pseudomonadati</taxon>
        <taxon>Pseudomonadota</taxon>
        <taxon>Gammaproteobacteria</taxon>
        <taxon>Cellvibrionales</taxon>
        <taxon>Cellvibrionaceae</taxon>
        <taxon>Cellvibrio</taxon>
    </lineage>
</organism>
<dbReference type="Gene3D" id="3.30.300.30">
    <property type="match status" value="1"/>
</dbReference>
<proteinExistence type="predicted"/>
<dbReference type="RefSeq" id="WP_310072845.1">
    <property type="nucleotide sequence ID" value="NZ_JAVDVX010000004.1"/>
</dbReference>
<dbReference type="InterPro" id="IPR045851">
    <property type="entry name" value="AMP-bd_C_sf"/>
</dbReference>
<dbReference type="InterPro" id="IPR000873">
    <property type="entry name" value="AMP-dep_synth/lig_dom"/>
</dbReference>
<evidence type="ECO:0000313" key="3">
    <source>
        <dbReference type="Proteomes" id="UP001253595"/>
    </source>
</evidence>
<dbReference type="InterPro" id="IPR020845">
    <property type="entry name" value="AMP-binding_CS"/>
</dbReference>
<protein>
    <submittedName>
        <fullName evidence="2">Long-subunit acyl-CoA synthetase (AMP-forming)</fullName>
    </submittedName>
</protein>
<dbReference type="EMBL" id="JAVDVX010000004">
    <property type="protein sequence ID" value="MDR7090487.1"/>
    <property type="molecule type" value="Genomic_DNA"/>
</dbReference>
<keyword evidence="3" id="KW-1185">Reference proteome</keyword>
<feature type="domain" description="AMP-dependent synthetase/ligase" evidence="1">
    <location>
        <begin position="11"/>
        <end position="332"/>
    </location>
</feature>
<reference evidence="2 3" key="1">
    <citation type="submission" date="2023-07" db="EMBL/GenBank/DDBJ databases">
        <title>Sorghum-associated microbial communities from plants grown in Nebraska, USA.</title>
        <authorList>
            <person name="Schachtman D."/>
        </authorList>
    </citation>
    <scope>NUCLEOTIDE SEQUENCE [LARGE SCALE GENOMIC DNA]</scope>
    <source>
        <strain evidence="2 3">BE190</strain>
    </source>
</reference>
<comment type="caution">
    <text evidence="2">The sequence shown here is derived from an EMBL/GenBank/DDBJ whole genome shotgun (WGS) entry which is preliminary data.</text>
</comment>
<gene>
    <name evidence="2" type="ORF">J2X05_002511</name>
</gene>
<dbReference type="InterPro" id="IPR042099">
    <property type="entry name" value="ANL_N_sf"/>
</dbReference>
<dbReference type="PANTHER" id="PTHR43201:SF32">
    <property type="entry name" value="2-SUCCINYLBENZOATE--COA LIGASE, CHLOROPLASTIC_PEROXISOMAL"/>
    <property type="match status" value="1"/>
</dbReference>
<sequence>MMNKILAAIYQHASSTPEKIALTGQTTQLTYAQLAAQIDELATWLSTQNIGRAGLWGENSIEWVVADLAAWKAGITLVPLPRFFSRTQLQHVIAQAQLPCLLVCGDIEQITDISERKNSPLASIYLDQLNVTDTTAAITSVAKITFTSGTTGTPKGVCLSTSALENVTLALAERIYSGINTSDLNTHLNLLPLSTLLENVAGVYVPLYLGKRVVVLPGAALGLTGSSQLSLPTLLQTLHQYQPNSLIVLPQILQGFVAASAQGFGLPASLWFIAVGGARTPVVLIEQARAVKIPVYEGYGLSECASVVSLNSPVADKIGSVGKALNHVDIKIDNGVIKVRGNVFNGYLGQAAQTRDEWLDTGDLGYIDGEGFVFITGRQKNLLISSFGRNISPEWIEAELSLCRSIAQVMVIGDSQPFCSAIIVPASVEIIAEQIAQDIRRINQHLPDYARVQKFIVAADPFTPANQLLTDNGRLRRAAILGQYLNAIAAIYSDTTTQPSSSQQPSGVVYDIF</sequence>
<dbReference type="PROSITE" id="PS00455">
    <property type="entry name" value="AMP_BINDING"/>
    <property type="match status" value="1"/>
</dbReference>
<accession>A0ABU1UZF7</accession>
<evidence type="ECO:0000313" key="2">
    <source>
        <dbReference type="EMBL" id="MDR7090487.1"/>
    </source>
</evidence>
<dbReference type="PANTHER" id="PTHR43201">
    <property type="entry name" value="ACYL-COA SYNTHETASE"/>
    <property type="match status" value="1"/>
</dbReference>
<evidence type="ECO:0000259" key="1">
    <source>
        <dbReference type="Pfam" id="PF00501"/>
    </source>
</evidence>
<dbReference type="Pfam" id="PF00501">
    <property type="entry name" value="AMP-binding"/>
    <property type="match status" value="1"/>
</dbReference>
<dbReference type="Pfam" id="PF23562">
    <property type="entry name" value="AMP-binding_C_3"/>
    <property type="match status" value="1"/>
</dbReference>
<dbReference type="Gene3D" id="3.40.50.12780">
    <property type="entry name" value="N-terminal domain of ligase-like"/>
    <property type="match status" value="1"/>
</dbReference>
<name>A0ABU1UZF7_9GAMM</name>